<keyword evidence="5" id="KW-0408">Iron</keyword>
<gene>
    <name evidence="7" type="ORF">FisN_12Hh101</name>
</gene>
<organism evidence="7 8">
    <name type="scientific">Fistulifera solaris</name>
    <name type="common">Oleaginous diatom</name>
    <dbReference type="NCBI Taxonomy" id="1519565"/>
    <lineage>
        <taxon>Eukaryota</taxon>
        <taxon>Sar</taxon>
        <taxon>Stramenopiles</taxon>
        <taxon>Ochrophyta</taxon>
        <taxon>Bacillariophyta</taxon>
        <taxon>Bacillariophyceae</taxon>
        <taxon>Bacillariophycidae</taxon>
        <taxon>Naviculales</taxon>
        <taxon>Naviculaceae</taxon>
        <taxon>Fistulifera</taxon>
    </lineage>
</organism>
<dbReference type="AlphaFoldDB" id="A0A1Z5KR06"/>
<dbReference type="OrthoDB" id="69177at2759"/>
<evidence type="ECO:0000256" key="4">
    <source>
        <dbReference type="ARBA" id="ARBA00023002"/>
    </source>
</evidence>
<comment type="caution">
    <text evidence="7">The sequence shown here is derived from an EMBL/GenBank/DDBJ whole genome shotgun (WGS) entry which is preliminary data.</text>
</comment>
<dbReference type="EC" id="1.14.11.4" evidence="7"/>
<keyword evidence="3 7" id="KW-0223">Dioxygenase</keyword>
<dbReference type="PROSITE" id="PS51471">
    <property type="entry name" value="FE2OG_OXY"/>
    <property type="match status" value="1"/>
</dbReference>
<name>A0A1Z5KR06_FISSO</name>
<evidence type="ECO:0000259" key="6">
    <source>
        <dbReference type="PROSITE" id="PS51471"/>
    </source>
</evidence>
<dbReference type="InterPro" id="IPR005123">
    <property type="entry name" value="Oxoglu/Fe-dep_dioxygenase_dom"/>
</dbReference>
<keyword evidence="4 7" id="KW-0560">Oxidoreductase</keyword>
<dbReference type="Gene3D" id="2.60.120.620">
    <property type="entry name" value="q2cbj1_9rhob like domain"/>
    <property type="match status" value="1"/>
</dbReference>
<evidence type="ECO:0000313" key="8">
    <source>
        <dbReference type="Proteomes" id="UP000198406"/>
    </source>
</evidence>
<dbReference type="GO" id="GO:0031418">
    <property type="term" value="F:L-ascorbic acid binding"/>
    <property type="evidence" value="ECO:0007669"/>
    <property type="project" value="InterPro"/>
</dbReference>
<protein>
    <submittedName>
        <fullName evidence="7">Procollagen-lysine,2-oxoglutarate 5-dioxygenase 2</fullName>
        <ecNumber evidence="7">1.14.11.4</ecNumber>
    </submittedName>
</protein>
<proteinExistence type="predicted"/>
<dbReference type="GO" id="GO:0005506">
    <property type="term" value="F:iron ion binding"/>
    <property type="evidence" value="ECO:0007669"/>
    <property type="project" value="InterPro"/>
</dbReference>
<reference evidence="7 8" key="1">
    <citation type="journal article" date="2015" name="Plant Cell">
        <title>Oil accumulation by the oleaginous diatom Fistulifera solaris as revealed by the genome and transcriptome.</title>
        <authorList>
            <person name="Tanaka T."/>
            <person name="Maeda Y."/>
            <person name="Veluchamy A."/>
            <person name="Tanaka M."/>
            <person name="Abida H."/>
            <person name="Marechal E."/>
            <person name="Bowler C."/>
            <person name="Muto M."/>
            <person name="Sunaga Y."/>
            <person name="Tanaka M."/>
            <person name="Yoshino T."/>
            <person name="Taniguchi T."/>
            <person name="Fukuda Y."/>
            <person name="Nemoto M."/>
            <person name="Matsumoto M."/>
            <person name="Wong P.S."/>
            <person name="Aburatani S."/>
            <person name="Fujibuchi W."/>
        </authorList>
    </citation>
    <scope>NUCLEOTIDE SEQUENCE [LARGE SCALE GENOMIC DNA]</scope>
    <source>
        <strain evidence="7 8">JPCC DA0580</strain>
    </source>
</reference>
<sequence>MWRILLLWLGMCEAFPFAPTSSRPSTRRFVSELHIPAYRTSKLPFLLDSVTHIQPRTYQADRDYTSYLIQNHGGGLVHQTNRPLFSDLECHTIVQEAEQVARQRDWTRTRHGNFPTTDLPLTELPQTMALLKETWVERLQPLLADQFRNVLPDASRLRIADGFVVKYDAAEQRELKPHRDGAVLSFNIALNPASDYVGGGTWFAALNAPIVLPQGHVVSHASGLLHGGQAITAGRRYILVAFCIVEGYDTWSMRFYNQVRNVSGDDS</sequence>
<dbReference type="InParanoid" id="A0A1Z5KR06"/>
<feature type="domain" description="Fe2OG dioxygenase" evidence="6">
    <location>
        <begin position="153"/>
        <end position="245"/>
    </location>
</feature>
<keyword evidence="8" id="KW-1185">Reference proteome</keyword>
<evidence type="ECO:0000256" key="2">
    <source>
        <dbReference type="ARBA" id="ARBA00022723"/>
    </source>
</evidence>
<evidence type="ECO:0000256" key="1">
    <source>
        <dbReference type="ARBA" id="ARBA00001961"/>
    </source>
</evidence>
<dbReference type="InterPro" id="IPR006620">
    <property type="entry name" value="Pro_4_hyd_alph"/>
</dbReference>
<evidence type="ECO:0000256" key="3">
    <source>
        <dbReference type="ARBA" id="ARBA00022964"/>
    </source>
</evidence>
<evidence type="ECO:0000256" key="5">
    <source>
        <dbReference type="ARBA" id="ARBA00023004"/>
    </source>
</evidence>
<keyword evidence="2" id="KW-0479">Metal-binding</keyword>
<dbReference type="GO" id="GO:0008475">
    <property type="term" value="F:procollagen-lysine 5-dioxygenase activity"/>
    <property type="evidence" value="ECO:0007669"/>
    <property type="project" value="UniProtKB-EC"/>
</dbReference>
<accession>A0A1Z5KR06</accession>
<evidence type="ECO:0000313" key="7">
    <source>
        <dbReference type="EMBL" id="GAX28532.1"/>
    </source>
</evidence>
<comment type="cofactor">
    <cofactor evidence="1">
        <name>L-ascorbate</name>
        <dbReference type="ChEBI" id="CHEBI:38290"/>
    </cofactor>
</comment>
<dbReference type="EMBL" id="BDSP01000276">
    <property type="protein sequence ID" value="GAX28532.1"/>
    <property type="molecule type" value="Genomic_DNA"/>
</dbReference>
<dbReference type="SMART" id="SM00702">
    <property type="entry name" value="P4Hc"/>
    <property type="match status" value="1"/>
</dbReference>
<dbReference type="Proteomes" id="UP000198406">
    <property type="component" value="Unassembled WGS sequence"/>
</dbReference>